<dbReference type="InterPro" id="IPR050556">
    <property type="entry name" value="Type_II_TA_system_RNase"/>
</dbReference>
<dbReference type="RefSeq" id="WP_116625810.1">
    <property type="nucleotide sequence ID" value="NZ_QURN01000027.1"/>
</dbReference>
<keyword evidence="3 8" id="KW-0540">Nuclease</keyword>
<dbReference type="PANTHER" id="PTHR33653">
    <property type="entry name" value="RIBONUCLEASE VAPC2"/>
    <property type="match status" value="1"/>
</dbReference>
<comment type="caution">
    <text evidence="10">The sequence shown here is derived from an EMBL/GenBank/DDBJ whole genome shotgun (WGS) entry which is preliminary data.</text>
</comment>
<evidence type="ECO:0000256" key="5">
    <source>
        <dbReference type="ARBA" id="ARBA00022801"/>
    </source>
</evidence>
<evidence type="ECO:0000256" key="6">
    <source>
        <dbReference type="ARBA" id="ARBA00022842"/>
    </source>
</evidence>
<comment type="similarity">
    <text evidence="7 8">Belongs to the PINc/VapC protein family.</text>
</comment>
<comment type="caution">
    <text evidence="8">Lacks conserved residue(s) required for the propagation of feature annotation.</text>
</comment>
<keyword evidence="2 8" id="KW-1277">Toxin-antitoxin system</keyword>
<name>A0A371X219_9HYPH</name>
<keyword evidence="11" id="KW-1185">Reference proteome</keyword>
<gene>
    <name evidence="8" type="primary">vapC</name>
    <name evidence="10" type="ORF">DY251_20700</name>
</gene>
<evidence type="ECO:0000313" key="11">
    <source>
        <dbReference type="Proteomes" id="UP000262379"/>
    </source>
</evidence>
<feature type="binding site" evidence="8">
    <location>
        <position position="5"/>
    </location>
    <ligand>
        <name>Mg(2+)</name>
        <dbReference type="ChEBI" id="CHEBI:18420"/>
    </ligand>
</feature>
<dbReference type="AlphaFoldDB" id="A0A371X219"/>
<protein>
    <recommendedName>
        <fullName evidence="8">Ribonuclease VapC</fullName>
        <shortName evidence="8">RNase VapC</shortName>
        <ecNumber evidence="8">3.1.-.-</ecNumber>
    </recommendedName>
    <alternativeName>
        <fullName evidence="8">Toxin VapC</fullName>
    </alternativeName>
</protein>
<dbReference type="Gene3D" id="3.40.50.1010">
    <property type="entry name" value="5'-nuclease"/>
    <property type="match status" value="1"/>
</dbReference>
<feature type="domain" description="PIN" evidence="9">
    <location>
        <begin position="2"/>
        <end position="126"/>
    </location>
</feature>
<keyword evidence="4 8" id="KW-0479">Metal-binding</keyword>
<keyword evidence="6 8" id="KW-0460">Magnesium</keyword>
<evidence type="ECO:0000313" key="10">
    <source>
        <dbReference type="EMBL" id="RFC63273.1"/>
    </source>
</evidence>
<evidence type="ECO:0000256" key="1">
    <source>
        <dbReference type="ARBA" id="ARBA00001946"/>
    </source>
</evidence>
<evidence type="ECO:0000256" key="3">
    <source>
        <dbReference type="ARBA" id="ARBA00022722"/>
    </source>
</evidence>
<dbReference type="HAMAP" id="MF_00265">
    <property type="entry name" value="VapC_Nob1"/>
    <property type="match status" value="1"/>
</dbReference>
<organism evidence="10 11">
    <name type="scientific">Mesorhizobium denitrificans</name>
    <dbReference type="NCBI Taxonomy" id="2294114"/>
    <lineage>
        <taxon>Bacteria</taxon>
        <taxon>Pseudomonadati</taxon>
        <taxon>Pseudomonadota</taxon>
        <taxon>Alphaproteobacteria</taxon>
        <taxon>Hyphomicrobiales</taxon>
        <taxon>Phyllobacteriaceae</taxon>
        <taxon>Mesorhizobium</taxon>
    </lineage>
</organism>
<evidence type="ECO:0000256" key="4">
    <source>
        <dbReference type="ARBA" id="ARBA00022723"/>
    </source>
</evidence>
<evidence type="ECO:0000259" key="9">
    <source>
        <dbReference type="Pfam" id="PF01850"/>
    </source>
</evidence>
<dbReference type="GO" id="GO:0004540">
    <property type="term" value="F:RNA nuclease activity"/>
    <property type="evidence" value="ECO:0007669"/>
    <property type="project" value="InterPro"/>
</dbReference>
<dbReference type="Proteomes" id="UP000262379">
    <property type="component" value="Unassembled WGS sequence"/>
</dbReference>
<dbReference type="EC" id="3.1.-.-" evidence="8"/>
<dbReference type="CDD" id="cd18731">
    <property type="entry name" value="PIN_NgFitB-like"/>
    <property type="match status" value="1"/>
</dbReference>
<dbReference type="SUPFAM" id="SSF88723">
    <property type="entry name" value="PIN domain-like"/>
    <property type="match status" value="1"/>
</dbReference>
<dbReference type="Pfam" id="PF01850">
    <property type="entry name" value="PIN"/>
    <property type="match status" value="1"/>
</dbReference>
<dbReference type="GO" id="GO:0016787">
    <property type="term" value="F:hydrolase activity"/>
    <property type="evidence" value="ECO:0007669"/>
    <property type="project" value="UniProtKB-KW"/>
</dbReference>
<evidence type="ECO:0000256" key="7">
    <source>
        <dbReference type="ARBA" id="ARBA00038093"/>
    </source>
</evidence>
<comment type="cofactor">
    <cofactor evidence="1 8">
        <name>Mg(2+)</name>
        <dbReference type="ChEBI" id="CHEBI:18420"/>
    </cofactor>
</comment>
<dbReference type="GO" id="GO:0090729">
    <property type="term" value="F:toxin activity"/>
    <property type="evidence" value="ECO:0007669"/>
    <property type="project" value="UniProtKB-KW"/>
</dbReference>
<keyword evidence="5 8" id="KW-0378">Hydrolase</keyword>
<evidence type="ECO:0000256" key="8">
    <source>
        <dbReference type="HAMAP-Rule" id="MF_00265"/>
    </source>
</evidence>
<proteinExistence type="inferred from homology"/>
<dbReference type="InterPro" id="IPR002716">
    <property type="entry name" value="PIN_dom"/>
</dbReference>
<reference evidence="11" key="1">
    <citation type="submission" date="2018-08" db="EMBL/GenBank/DDBJ databases">
        <authorList>
            <person name="Im W.T."/>
        </authorList>
    </citation>
    <scope>NUCLEOTIDE SEQUENCE [LARGE SCALE GENOMIC DNA]</scope>
    <source>
        <strain evidence="11">LA-28</strain>
    </source>
</reference>
<accession>A0A371X219</accession>
<dbReference type="InterPro" id="IPR022907">
    <property type="entry name" value="VapC_family"/>
</dbReference>
<keyword evidence="8" id="KW-0800">Toxin</keyword>
<dbReference type="EMBL" id="QURN01000027">
    <property type="protein sequence ID" value="RFC63273.1"/>
    <property type="molecule type" value="Genomic_DNA"/>
</dbReference>
<comment type="function">
    <text evidence="8">Toxic component of a toxin-antitoxin (TA) system. An RNase.</text>
</comment>
<dbReference type="PANTHER" id="PTHR33653:SF1">
    <property type="entry name" value="RIBONUCLEASE VAPC2"/>
    <property type="match status" value="1"/>
</dbReference>
<sequence>MIVLDTTVISEAMKPEPNAAVQSWLDDQVAETLYLSSVTVAELLFAISALPDGRRKQLLTAAFEGVIKLFDGRMLSFDSNSARHYADLAIRARKAGKGLPTPEGYIAAIAVSHGFTVATRNTGAFDAANVSVINPWNS</sequence>
<dbReference type="InterPro" id="IPR029060">
    <property type="entry name" value="PIN-like_dom_sf"/>
</dbReference>
<dbReference type="GO" id="GO:0000287">
    <property type="term" value="F:magnesium ion binding"/>
    <property type="evidence" value="ECO:0007669"/>
    <property type="project" value="UniProtKB-UniRule"/>
</dbReference>
<evidence type="ECO:0000256" key="2">
    <source>
        <dbReference type="ARBA" id="ARBA00022649"/>
    </source>
</evidence>